<dbReference type="InterPro" id="IPR001034">
    <property type="entry name" value="DeoR_HTH"/>
</dbReference>
<dbReference type="AlphaFoldDB" id="A0A4R9C688"/>
<sequence length="251" mass="28497">MNKSKRQEAITTLVNKKGSVRVSDIVELLGVTDMTVRRDLAELEKQGVLTKIHGGARTNNSYKYLEISHDEKHMYNMAEKLYIAKKASNLIQDGDTIYLGPGTTVELLAKEIKNKKIRIITNCLPVFNILLEKKTELFQVFLLGGEKRRLTEAFVGEITYTILNTMRFTKSFFGANAVKENDVMASNYEEAFTQTLALNNSVEKYLLIDSSKIDREDFVTFFKLSDTTAVITNEKDNDKIKSLSLFTEVIN</sequence>
<evidence type="ECO:0000256" key="5">
    <source>
        <dbReference type="ARBA" id="ARBA00023163"/>
    </source>
</evidence>
<comment type="caution">
    <text evidence="8">The sequence shown here is derived from an EMBL/GenBank/DDBJ whole genome shotgun (WGS) entry which is preliminary data.</text>
</comment>
<dbReference type="SMART" id="SM00420">
    <property type="entry name" value="HTH_DEOR"/>
    <property type="match status" value="1"/>
</dbReference>
<dbReference type="InterPro" id="IPR014036">
    <property type="entry name" value="DeoR-like_C"/>
</dbReference>
<keyword evidence="5" id="KW-0804">Transcription</keyword>
<dbReference type="SUPFAM" id="SSF46785">
    <property type="entry name" value="Winged helix' DNA-binding domain"/>
    <property type="match status" value="1"/>
</dbReference>
<dbReference type="Pfam" id="PF08220">
    <property type="entry name" value="HTH_DeoR"/>
    <property type="match status" value="1"/>
</dbReference>
<evidence type="ECO:0000256" key="4">
    <source>
        <dbReference type="ARBA" id="ARBA00023125"/>
    </source>
</evidence>
<dbReference type="InterPro" id="IPR037171">
    <property type="entry name" value="NagB/RpiA_transferase-like"/>
</dbReference>
<keyword evidence="9" id="KW-1185">Reference proteome</keyword>
<dbReference type="InterPro" id="IPR050313">
    <property type="entry name" value="Carb_Metab_HTH_regulators"/>
</dbReference>
<evidence type="ECO:0000256" key="3">
    <source>
        <dbReference type="ARBA" id="ARBA00023015"/>
    </source>
</evidence>
<dbReference type="SUPFAM" id="SSF100950">
    <property type="entry name" value="NagB/RpiA/CoA transferase-like"/>
    <property type="match status" value="1"/>
</dbReference>
<dbReference type="PRINTS" id="PR00037">
    <property type="entry name" value="HTHLACR"/>
</dbReference>
<dbReference type="GO" id="GO:0003677">
    <property type="term" value="F:DNA binding"/>
    <property type="evidence" value="ECO:0007669"/>
    <property type="project" value="UniProtKB-KW"/>
</dbReference>
<dbReference type="PROSITE" id="PS51000">
    <property type="entry name" value="HTH_DEOR_2"/>
    <property type="match status" value="1"/>
</dbReference>
<dbReference type="InterPro" id="IPR018356">
    <property type="entry name" value="Tscrpt_reg_HTH_DeoR_CS"/>
</dbReference>
<evidence type="ECO:0000313" key="9">
    <source>
        <dbReference type="Proteomes" id="UP000297454"/>
    </source>
</evidence>
<protein>
    <recommendedName>
        <fullName evidence="1">Lactose phosphotransferase system repressor</fullName>
    </recommendedName>
</protein>
<keyword evidence="4" id="KW-0238">DNA-binding</keyword>
<evidence type="ECO:0000256" key="1">
    <source>
        <dbReference type="ARBA" id="ARBA00021390"/>
    </source>
</evidence>
<dbReference type="GO" id="GO:0003700">
    <property type="term" value="F:DNA-binding transcription factor activity"/>
    <property type="evidence" value="ECO:0007669"/>
    <property type="project" value="InterPro"/>
</dbReference>
<evidence type="ECO:0000256" key="6">
    <source>
        <dbReference type="ARBA" id="ARBA00024937"/>
    </source>
</evidence>
<reference evidence="8 9" key="1">
    <citation type="submission" date="2019-01" db="EMBL/GenBank/DDBJ databases">
        <title>Draft Genome Sequences of Helcococcus ovis Strains Isolated from the Uterus and Vagina of Dairy Cows with Metritis.</title>
        <authorList>
            <person name="Cunha F."/>
            <person name="Jeon S.J."/>
            <person name="Kutzer P."/>
            <person name="Galvao K.N."/>
        </authorList>
    </citation>
    <scope>NUCLEOTIDE SEQUENCE [LARGE SCALE GENOMIC DNA]</scope>
    <source>
        <strain evidence="8 9">KG-37</strain>
    </source>
</reference>
<dbReference type="RefSeq" id="WP_134710843.1">
    <property type="nucleotide sequence ID" value="NZ_CP119081.1"/>
</dbReference>
<dbReference type="OrthoDB" id="9797223at2"/>
<evidence type="ECO:0000313" key="8">
    <source>
        <dbReference type="EMBL" id="TFF67682.1"/>
    </source>
</evidence>
<proteinExistence type="predicted"/>
<comment type="function">
    <text evidence="6">Repressor of the lactose catabolism operon. Galactose-6-phosphate is the inducer.</text>
</comment>
<gene>
    <name evidence="8" type="ORF">EQF91_00355</name>
</gene>
<dbReference type="InterPro" id="IPR036390">
    <property type="entry name" value="WH_DNA-bd_sf"/>
</dbReference>
<accession>A0A4R9C688</accession>
<dbReference type="Gene3D" id="3.40.50.1360">
    <property type="match status" value="1"/>
</dbReference>
<evidence type="ECO:0000259" key="7">
    <source>
        <dbReference type="PROSITE" id="PS51000"/>
    </source>
</evidence>
<dbReference type="PANTHER" id="PTHR30363:SF4">
    <property type="entry name" value="GLYCEROL-3-PHOSPHATE REGULON REPRESSOR"/>
    <property type="match status" value="1"/>
</dbReference>
<dbReference type="PROSITE" id="PS00894">
    <property type="entry name" value="HTH_DEOR_1"/>
    <property type="match status" value="1"/>
</dbReference>
<dbReference type="Gene3D" id="1.10.10.10">
    <property type="entry name" value="Winged helix-like DNA-binding domain superfamily/Winged helix DNA-binding domain"/>
    <property type="match status" value="1"/>
</dbReference>
<evidence type="ECO:0000256" key="2">
    <source>
        <dbReference type="ARBA" id="ARBA00022491"/>
    </source>
</evidence>
<keyword evidence="2" id="KW-0678">Repressor</keyword>
<dbReference type="EMBL" id="SCFR01000001">
    <property type="protein sequence ID" value="TFF67682.1"/>
    <property type="molecule type" value="Genomic_DNA"/>
</dbReference>
<organism evidence="8 9">
    <name type="scientific">Helcococcus ovis</name>
    <dbReference type="NCBI Taxonomy" id="72026"/>
    <lineage>
        <taxon>Bacteria</taxon>
        <taxon>Bacillati</taxon>
        <taxon>Bacillota</taxon>
        <taxon>Tissierellia</taxon>
        <taxon>Tissierellales</taxon>
        <taxon>Peptoniphilaceae</taxon>
        <taxon>Helcococcus</taxon>
    </lineage>
</organism>
<dbReference type="PANTHER" id="PTHR30363">
    <property type="entry name" value="HTH-TYPE TRANSCRIPTIONAL REGULATOR SRLR-RELATED"/>
    <property type="match status" value="1"/>
</dbReference>
<dbReference type="Pfam" id="PF00455">
    <property type="entry name" value="DeoRC"/>
    <property type="match status" value="1"/>
</dbReference>
<keyword evidence="3" id="KW-0805">Transcription regulation</keyword>
<name>A0A4R9C688_9FIRM</name>
<dbReference type="InterPro" id="IPR036388">
    <property type="entry name" value="WH-like_DNA-bd_sf"/>
</dbReference>
<feature type="domain" description="HTH deoR-type" evidence="7">
    <location>
        <begin position="3"/>
        <end position="58"/>
    </location>
</feature>
<dbReference type="GeneID" id="97031742"/>
<dbReference type="Proteomes" id="UP000297454">
    <property type="component" value="Unassembled WGS sequence"/>
</dbReference>
<dbReference type="SMART" id="SM01134">
    <property type="entry name" value="DeoRC"/>
    <property type="match status" value="1"/>
</dbReference>